<dbReference type="CDD" id="cd16935">
    <property type="entry name" value="HATPase_AgrC-ComD-like"/>
    <property type="match status" value="1"/>
</dbReference>
<dbReference type="EMBL" id="VIRB01000032">
    <property type="protein sequence ID" value="NDO67950.1"/>
    <property type="molecule type" value="Genomic_DNA"/>
</dbReference>
<dbReference type="RefSeq" id="WP_004070026.1">
    <property type="nucleotide sequence ID" value="NZ_VIRB01000032.1"/>
</dbReference>
<evidence type="ECO:0000256" key="1">
    <source>
        <dbReference type="SAM" id="Phobius"/>
    </source>
</evidence>
<feature type="domain" description="Sensor histidine kinase NatK-like C-terminal" evidence="2">
    <location>
        <begin position="495"/>
        <end position="592"/>
    </location>
</feature>
<sequence>MLLWKRKRAIPRWLAGAVFLICALAMTGLLASEVTPRREQLILEASVNGGKMTLETGYEYGGALTLAVTLPEWESQWRPMLEVRHTGEAEVFLDGEMLGRMEAWDGKTLGNAVFMLPKDCAGKTVTLETAKEAEEPLPLLFLTDSGVTRETERAYTAKSTLPAAVFAVVSLLVLGLFFFGLTEGHCDWPVLLLGFAALPQAFYFHAQSRGGYILPPEIYGLWLCLSRAALFALPPLFLLLHMKKWRKLFLPFAILPGLAYFVVAGFQTVVPAFSMVGSRMGEVFYLTVAALVVCAVLEYRDENQVFRLFLPGLLLSAAGIGAASLLSVSGLCGGGLLPYMQWLVSEITWHQPDLPLYWWSAFVLLLCFLVSVLSQLRFLAARETQMQVLAARESMAQEQLAVVQESDESLRRMRHETVNHYTVMQKLSQAGAWDRLETYLDGLLSDVEAVPAMVYVAHPAINAVLTTILARAQKQGIKVEHEVSALETLPFPDTELCTVLMNLLQNALDANALAPAGAEKWLRVSIHIRGAHLYIGVENPRFGPVKYDEKTGLCRTTKADRTVHGYGLKAVQAVAQKYQSELLLEFPSGMFSAATALQMPEE</sequence>
<dbReference type="InterPro" id="IPR036890">
    <property type="entry name" value="HATPase_C_sf"/>
</dbReference>
<keyword evidence="1" id="KW-1133">Transmembrane helix</keyword>
<keyword evidence="1" id="KW-0812">Transmembrane</keyword>
<feature type="transmembrane region" description="Helical" evidence="1">
    <location>
        <begin position="188"/>
        <end position="206"/>
    </location>
</feature>
<dbReference type="OrthoDB" id="9813149at2"/>
<name>A0A9X5C4P9_9FIRM</name>
<protein>
    <submittedName>
        <fullName evidence="3">GHKL domain-containing protein</fullName>
    </submittedName>
</protein>
<feature type="transmembrane region" description="Helical" evidence="1">
    <location>
        <begin position="356"/>
        <end position="376"/>
    </location>
</feature>
<dbReference type="Pfam" id="PF14501">
    <property type="entry name" value="HATPase_c_5"/>
    <property type="match status" value="1"/>
</dbReference>
<accession>A0A9X5C4P9</accession>
<proteinExistence type="predicted"/>
<evidence type="ECO:0000259" key="2">
    <source>
        <dbReference type="Pfam" id="PF14501"/>
    </source>
</evidence>
<comment type="caution">
    <text evidence="3">The sequence shown here is derived from an EMBL/GenBank/DDBJ whole genome shotgun (WGS) entry which is preliminary data.</text>
</comment>
<organism evidence="3 4">
    <name type="scientific">Schaedlerella arabinosiphila</name>
    <dbReference type="NCBI Taxonomy" id="2044587"/>
    <lineage>
        <taxon>Bacteria</taxon>
        <taxon>Bacillati</taxon>
        <taxon>Bacillota</taxon>
        <taxon>Clostridia</taxon>
        <taxon>Lachnospirales</taxon>
        <taxon>Lachnospiraceae</taxon>
        <taxon>Schaedlerella</taxon>
    </lineage>
</organism>
<evidence type="ECO:0000313" key="4">
    <source>
        <dbReference type="Proteomes" id="UP000474104"/>
    </source>
</evidence>
<evidence type="ECO:0000313" key="3">
    <source>
        <dbReference type="EMBL" id="NDO67950.1"/>
    </source>
</evidence>
<dbReference type="Gene3D" id="3.30.565.10">
    <property type="entry name" value="Histidine kinase-like ATPase, C-terminal domain"/>
    <property type="match status" value="1"/>
</dbReference>
<feature type="transmembrane region" description="Helical" evidence="1">
    <location>
        <begin position="218"/>
        <end position="240"/>
    </location>
</feature>
<feature type="transmembrane region" description="Helical" evidence="1">
    <location>
        <begin position="312"/>
        <end position="336"/>
    </location>
</feature>
<dbReference type="SUPFAM" id="SSF55874">
    <property type="entry name" value="ATPase domain of HSP90 chaperone/DNA topoisomerase II/histidine kinase"/>
    <property type="match status" value="1"/>
</dbReference>
<reference evidence="3 4" key="1">
    <citation type="submission" date="2019-07" db="EMBL/GenBank/DDBJ databases">
        <title>Draft genome sequences of 15 bacterial species constituting the stable defined intestinal microbiota of the GM15 gnotobiotic mouse model.</title>
        <authorList>
            <person name="Elie C."/>
            <person name="Mathieu A."/>
            <person name="Saliou A."/>
            <person name="Darnaud M."/>
            <person name="Leulier F."/>
            <person name="Tamellini A."/>
        </authorList>
    </citation>
    <scope>NUCLEOTIDE SEQUENCE [LARGE SCALE GENOMIC DNA]</scope>
    <source>
        <strain evidence="4">ASF 502</strain>
    </source>
</reference>
<gene>
    <name evidence="3" type="ORF">FMM80_04195</name>
</gene>
<feature type="transmembrane region" description="Helical" evidence="1">
    <location>
        <begin position="283"/>
        <end position="300"/>
    </location>
</feature>
<dbReference type="AlphaFoldDB" id="A0A9X5C4P9"/>
<keyword evidence="1" id="KW-0472">Membrane</keyword>
<dbReference type="InterPro" id="IPR032834">
    <property type="entry name" value="NatK-like_C"/>
</dbReference>
<dbReference type="Proteomes" id="UP000474104">
    <property type="component" value="Unassembled WGS sequence"/>
</dbReference>
<feature type="transmembrane region" description="Helical" evidence="1">
    <location>
        <begin position="252"/>
        <end position="277"/>
    </location>
</feature>
<feature type="transmembrane region" description="Helical" evidence="1">
    <location>
        <begin position="161"/>
        <end position="181"/>
    </location>
</feature>